<gene>
    <name evidence="3" type="ORF">D1013_10255</name>
</gene>
<dbReference type="KEGG" id="emar:D1013_10255"/>
<organism evidence="3 4">
    <name type="scientific">Euzebyella marina</name>
    <dbReference type="NCBI Taxonomy" id="1761453"/>
    <lineage>
        <taxon>Bacteria</taxon>
        <taxon>Pseudomonadati</taxon>
        <taxon>Bacteroidota</taxon>
        <taxon>Flavobacteriia</taxon>
        <taxon>Flavobacteriales</taxon>
        <taxon>Flavobacteriaceae</taxon>
        <taxon>Euzebyella</taxon>
    </lineage>
</organism>
<feature type="domain" description="Putative auto-transporter adhesin head GIN" evidence="2">
    <location>
        <begin position="49"/>
        <end position="228"/>
    </location>
</feature>
<dbReference type="RefSeq" id="WP_121848743.1">
    <property type="nucleotide sequence ID" value="NZ_CP032050.1"/>
</dbReference>
<dbReference type="Pfam" id="PF10988">
    <property type="entry name" value="DUF2807"/>
    <property type="match status" value="1"/>
</dbReference>
<protein>
    <submittedName>
        <fullName evidence="3">DUF2807 domain-containing protein</fullName>
    </submittedName>
</protein>
<sequence length="243" mass="25209">MTTLVRVAIAFIVAIFLSSCGFDINIGDFSTGKPGNGHVVTENRNVSGDFDEISVSEGLEVYITQNDDFNIEVQADENIIDLIATDIENGKLRIHAESNIGRATKKVFVSLPQVSSLSASSGAQMKTENSLVAEDLQIDGSSGAQINLALDSKNVSIDASSGSNINIAGDTEHADIDVSSGGNINASDFQSQTCNAGASSGGNVKIMVAKSLVADASSGGNISYSGEPNVSQKKSVSGSVHQY</sequence>
<dbReference type="EMBL" id="CP032050">
    <property type="protein sequence ID" value="AYN67727.1"/>
    <property type="molecule type" value="Genomic_DNA"/>
</dbReference>
<dbReference type="Gene3D" id="2.160.20.120">
    <property type="match status" value="1"/>
</dbReference>
<dbReference type="PROSITE" id="PS51257">
    <property type="entry name" value="PROKAR_LIPOPROTEIN"/>
    <property type="match status" value="1"/>
</dbReference>
<reference evidence="3 4" key="1">
    <citation type="submission" date="2018-08" db="EMBL/GenBank/DDBJ databases">
        <title>The reduced genetic potential of extracellular carbohydrate catabolism in Euzebyella marina RN62, a Flavobacteriia bacterium isolated from the hadal water.</title>
        <authorList>
            <person name="Xue C."/>
        </authorList>
    </citation>
    <scope>NUCLEOTIDE SEQUENCE [LARGE SCALE GENOMIC DNA]</scope>
    <source>
        <strain evidence="3 4">RN62</strain>
    </source>
</reference>
<dbReference type="AlphaFoldDB" id="A0A3G2L621"/>
<accession>A0A3G2L621</accession>
<evidence type="ECO:0000259" key="2">
    <source>
        <dbReference type="Pfam" id="PF10988"/>
    </source>
</evidence>
<evidence type="ECO:0000256" key="1">
    <source>
        <dbReference type="SAM" id="MobiDB-lite"/>
    </source>
</evidence>
<feature type="region of interest" description="Disordered" evidence="1">
    <location>
        <begin position="221"/>
        <end position="243"/>
    </location>
</feature>
<dbReference type="OrthoDB" id="942536at2"/>
<evidence type="ECO:0000313" key="3">
    <source>
        <dbReference type="EMBL" id="AYN67727.1"/>
    </source>
</evidence>
<dbReference type="InterPro" id="IPR021255">
    <property type="entry name" value="DUF2807"/>
</dbReference>
<dbReference type="Proteomes" id="UP000276309">
    <property type="component" value="Chromosome"/>
</dbReference>
<proteinExistence type="predicted"/>
<evidence type="ECO:0000313" key="4">
    <source>
        <dbReference type="Proteomes" id="UP000276309"/>
    </source>
</evidence>
<name>A0A3G2L621_9FLAO</name>
<keyword evidence="4" id="KW-1185">Reference proteome</keyword>